<sequence length="207" mass="23308">MPSIFCHLSDVETNSSNVYVTEHDTSPPLTFESPSFPPSPTRPPSTYSLSASCLQGTSFFFLSLRFGTPTAKRLQEPASCLQKLYGRPFLSLDNYMPYNLAAPIESNPLRTHRWFISFFIFPSFHHSVLPYSGFFFFGTENPGRSQVSPCQHACTPTCLAPSIFDIFFSSRREKSDSFARALGRDMDARQMRCLSCVESAIRSIALR</sequence>
<protein>
    <submittedName>
        <fullName evidence="2">Uncharacterized protein</fullName>
    </submittedName>
</protein>
<proteinExistence type="predicted"/>
<gene>
    <name evidence="2" type="ORF">B0F90DRAFT_290206</name>
</gene>
<organism evidence="2 3">
    <name type="scientific">Multifurca ochricompacta</name>
    <dbReference type="NCBI Taxonomy" id="376703"/>
    <lineage>
        <taxon>Eukaryota</taxon>
        <taxon>Fungi</taxon>
        <taxon>Dikarya</taxon>
        <taxon>Basidiomycota</taxon>
        <taxon>Agaricomycotina</taxon>
        <taxon>Agaricomycetes</taxon>
        <taxon>Russulales</taxon>
        <taxon>Russulaceae</taxon>
        <taxon>Multifurca</taxon>
    </lineage>
</organism>
<evidence type="ECO:0000313" key="3">
    <source>
        <dbReference type="Proteomes" id="UP001203297"/>
    </source>
</evidence>
<evidence type="ECO:0000313" key="2">
    <source>
        <dbReference type="EMBL" id="KAI0301704.1"/>
    </source>
</evidence>
<name>A0AAD4M4E9_9AGAM</name>
<reference evidence="2" key="1">
    <citation type="journal article" date="2022" name="New Phytol.">
        <title>Evolutionary transition to the ectomycorrhizal habit in the genomes of a hyperdiverse lineage of mushroom-forming fungi.</title>
        <authorList>
            <person name="Looney B."/>
            <person name="Miyauchi S."/>
            <person name="Morin E."/>
            <person name="Drula E."/>
            <person name="Courty P.E."/>
            <person name="Kohler A."/>
            <person name="Kuo A."/>
            <person name="LaButti K."/>
            <person name="Pangilinan J."/>
            <person name="Lipzen A."/>
            <person name="Riley R."/>
            <person name="Andreopoulos W."/>
            <person name="He G."/>
            <person name="Johnson J."/>
            <person name="Nolan M."/>
            <person name="Tritt A."/>
            <person name="Barry K.W."/>
            <person name="Grigoriev I.V."/>
            <person name="Nagy L.G."/>
            <person name="Hibbett D."/>
            <person name="Henrissat B."/>
            <person name="Matheny P.B."/>
            <person name="Labbe J."/>
            <person name="Martin F.M."/>
        </authorList>
    </citation>
    <scope>NUCLEOTIDE SEQUENCE</scope>
    <source>
        <strain evidence="2">BPL690</strain>
    </source>
</reference>
<accession>A0AAD4M4E9</accession>
<feature type="region of interest" description="Disordered" evidence="1">
    <location>
        <begin position="23"/>
        <end position="43"/>
    </location>
</feature>
<dbReference type="EMBL" id="WTXG01000013">
    <property type="protein sequence ID" value="KAI0301704.1"/>
    <property type="molecule type" value="Genomic_DNA"/>
</dbReference>
<comment type="caution">
    <text evidence="2">The sequence shown here is derived from an EMBL/GenBank/DDBJ whole genome shotgun (WGS) entry which is preliminary data.</text>
</comment>
<dbReference type="AlphaFoldDB" id="A0AAD4M4E9"/>
<evidence type="ECO:0000256" key="1">
    <source>
        <dbReference type="SAM" id="MobiDB-lite"/>
    </source>
</evidence>
<dbReference type="Proteomes" id="UP001203297">
    <property type="component" value="Unassembled WGS sequence"/>
</dbReference>
<keyword evidence="3" id="KW-1185">Reference proteome</keyword>